<feature type="compositionally biased region" description="Basic and acidic residues" evidence="1">
    <location>
        <begin position="369"/>
        <end position="384"/>
    </location>
</feature>
<gene>
    <name evidence="2" type="ORF">EMH_0069130</name>
</gene>
<feature type="compositionally biased region" description="Low complexity" evidence="1">
    <location>
        <begin position="777"/>
        <end position="787"/>
    </location>
</feature>
<feature type="region of interest" description="Disordered" evidence="1">
    <location>
        <begin position="103"/>
        <end position="127"/>
    </location>
</feature>
<protein>
    <submittedName>
        <fullName evidence="2">Uncharacterized protein</fullName>
    </submittedName>
</protein>
<feature type="region of interest" description="Disordered" evidence="1">
    <location>
        <begin position="687"/>
        <end position="731"/>
    </location>
</feature>
<dbReference type="VEuPathDB" id="ToxoDB:EMH_0069130"/>
<accession>U6KAA9</accession>
<feature type="region of interest" description="Disordered" evidence="1">
    <location>
        <begin position="239"/>
        <end position="289"/>
    </location>
</feature>
<name>U6KAA9_9EIME</name>
<feature type="region of interest" description="Disordered" evidence="1">
    <location>
        <begin position="882"/>
        <end position="997"/>
    </location>
</feature>
<evidence type="ECO:0000256" key="1">
    <source>
        <dbReference type="SAM" id="MobiDB-lite"/>
    </source>
</evidence>
<feature type="compositionally biased region" description="Polar residues" evidence="1">
    <location>
        <begin position="338"/>
        <end position="352"/>
    </location>
</feature>
<dbReference type="AlphaFoldDB" id="U6KAA9"/>
<dbReference type="GeneID" id="25381444"/>
<proteinExistence type="predicted"/>
<feature type="compositionally biased region" description="Polar residues" evidence="1">
    <location>
        <begin position="975"/>
        <end position="986"/>
    </location>
</feature>
<feature type="region of interest" description="Disordered" evidence="1">
    <location>
        <begin position="301"/>
        <end position="409"/>
    </location>
</feature>
<evidence type="ECO:0000313" key="3">
    <source>
        <dbReference type="Proteomes" id="UP000030744"/>
    </source>
</evidence>
<feature type="compositionally biased region" description="Low complexity" evidence="1">
    <location>
        <begin position="800"/>
        <end position="819"/>
    </location>
</feature>
<feature type="compositionally biased region" description="Low complexity" evidence="1">
    <location>
        <begin position="301"/>
        <end position="337"/>
    </location>
</feature>
<feature type="compositionally biased region" description="Polar residues" evidence="1">
    <location>
        <begin position="692"/>
        <end position="717"/>
    </location>
</feature>
<dbReference type="RefSeq" id="XP_013357517.1">
    <property type="nucleotide sequence ID" value="XM_013502063.1"/>
</dbReference>
<feature type="region of interest" description="Disordered" evidence="1">
    <location>
        <begin position="1014"/>
        <end position="1065"/>
    </location>
</feature>
<organism evidence="2 3">
    <name type="scientific">Eimeria mitis</name>
    <dbReference type="NCBI Taxonomy" id="44415"/>
    <lineage>
        <taxon>Eukaryota</taxon>
        <taxon>Sar</taxon>
        <taxon>Alveolata</taxon>
        <taxon>Apicomplexa</taxon>
        <taxon>Conoidasida</taxon>
        <taxon>Coccidia</taxon>
        <taxon>Eucoccidiorida</taxon>
        <taxon>Eimeriorina</taxon>
        <taxon>Eimeriidae</taxon>
        <taxon>Eimeria</taxon>
    </lineage>
</organism>
<feature type="compositionally biased region" description="Polar residues" evidence="1">
    <location>
        <begin position="946"/>
        <end position="961"/>
    </location>
</feature>
<feature type="compositionally biased region" description="Acidic residues" evidence="1">
    <location>
        <begin position="722"/>
        <end position="731"/>
    </location>
</feature>
<feature type="compositionally biased region" description="Polar residues" evidence="1">
    <location>
        <begin position="1051"/>
        <end position="1063"/>
    </location>
</feature>
<reference evidence="2" key="1">
    <citation type="submission" date="2013-10" db="EMBL/GenBank/DDBJ databases">
        <title>Genomic analysis of the causative agents of coccidiosis in chickens.</title>
        <authorList>
            <person name="Reid A.J."/>
            <person name="Blake D."/>
            <person name="Billington K."/>
            <person name="Browne H."/>
            <person name="Dunn M."/>
            <person name="Hung S."/>
            <person name="Kawahara F."/>
            <person name="Miranda-Saavedra D."/>
            <person name="Mourier T."/>
            <person name="Nagra H."/>
            <person name="Otto T.D."/>
            <person name="Rawlings N."/>
            <person name="Sanchez A."/>
            <person name="Sanders M."/>
            <person name="Subramaniam C."/>
            <person name="Tay Y."/>
            <person name="Dear P."/>
            <person name="Doerig C."/>
            <person name="Gruber A."/>
            <person name="Parkinson J."/>
            <person name="Shirley M."/>
            <person name="Wan K.L."/>
            <person name="Berriman M."/>
            <person name="Tomley F."/>
            <person name="Pain A."/>
        </authorList>
    </citation>
    <scope>NUCLEOTIDE SEQUENCE [LARGE SCALE GENOMIC DNA]</scope>
    <source>
        <strain evidence="2">Houghton</strain>
    </source>
</reference>
<feature type="compositionally biased region" description="Polar residues" evidence="1">
    <location>
        <begin position="1014"/>
        <end position="1038"/>
    </location>
</feature>
<dbReference type="OrthoDB" id="349311at2759"/>
<feature type="compositionally biased region" description="Basic and acidic residues" evidence="1">
    <location>
        <begin position="913"/>
        <end position="945"/>
    </location>
</feature>
<dbReference type="Proteomes" id="UP000030744">
    <property type="component" value="Unassembled WGS sequence"/>
</dbReference>
<sequence length="1242" mass="133879">MRRPDGGFFPIDLRGAHRSGILRGRAVPARRRRALRSLATLCPLSLQVGMELALLTTRAHRPVVDQHALEPTVLAVPTTATVAERRQSVTHRLSTIPSSRVQDFNLSPAPQRPTEPTEFRAYRGPQQPIGVEGRSTSGFELCRIAGVSDLETFLSSRIESGTAGNMSVDRNWAWLLSAYGLANHHGARAVEQLLRQAIASTRISDPFLDRRVPLLPSSFLSNILVQVDLDITIVMESQEEGETRHSQDQQDGGTRLHSALPSPENSNSSHCRSGVAGAQEAEPLAQMRTPVNVGSSITENCISSSNSSSRGSSISSPFNRSSSINSSDSRLGSSSGRTYSTQRQSSMRSHSGATAFLAALEEQSWDSQSSREVEGHSNDSEANHQTRAAMEAAEAGGTRSIGSLPGSSAEHSFLNSVEAGADGSQGHLHAPWQIPRPSETMVGPSEGQEAPFIVAGCQYSEGNIAQQTVSGGAVAAPAQGIADPPNGSGPPAAQFRVFPDRAQPASGNCTVPFQRPLGGNPEEWGWMSEELPSYASAWDPPPPLHMDLPAQATEGERQMLEEYYVETERGRAELHYIRTFYFVPPVRRYLQFCSNRGLRVPSLQNIPTGHPTIEQVDAYLAYLGRQPDTSMYGETRTAMFHALQAAEATTEVAAAATEAATVENVEDDNAGYIEWWDYSDDGSFDYSDDFTETASGTDLESASETASGTGSETQSGSAYEGLSEEEFEWPEDASGHNLEDALSVTSNDASDSLGDFTPDVEEDVAFDIAFDGASDAASDDAASASSEAEPESASDRKSEANPAAASDAALSDAEATAGSDPIADAGRAPSPTEVPLTPDDALIGSWVEEQLGADSWFVSPEMSAPLSPPAEREILLLKPIRTNGWRPPAHGEAQRQQCRGASLDRAQLQQQTAKREGEEQEQRQQKEQEQRRQLEQEERRREELARSQSPCLYNRISSIESSGPLRPCCLRRGETSSADPNSTATLDQGPAAARAQHASCEGSLSVAHGFNDENVSQVPQQGNAQQFVGRSQRQQTSHRPAELGRAPGSSAAANSFPATSQRPLSPRGCRLLSSSILQFDGIVLLGAEITSPAAPFREGPLRRPPSAEALFQTTAQGPSDPHNSGSDEQTESVYRLLYTEYPREAWVEEQGSSTPLLAGTDIEEPRESSLALPVNGRGTGVGGPSEAAADYGSTQPLQRDEVEEQLRRTQAHVENIERILQRFGQMMEFVEERNMFPSNSEG</sequence>
<dbReference type="EMBL" id="HG687460">
    <property type="protein sequence ID" value="CDJ34955.1"/>
    <property type="molecule type" value="Genomic_DNA"/>
</dbReference>
<feature type="region of interest" description="Disordered" evidence="1">
    <location>
        <begin position="777"/>
        <end position="846"/>
    </location>
</feature>
<feature type="region of interest" description="Disordered" evidence="1">
    <location>
        <begin position="1149"/>
        <end position="1201"/>
    </location>
</feature>
<evidence type="ECO:0000313" key="2">
    <source>
        <dbReference type="EMBL" id="CDJ34955.1"/>
    </source>
</evidence>
<reference evidence="2" key="2">
    <citation type="submission" date="2013-10" db="EMBL/GenBank/DDBJ databases">
        <authorList>
            <person name="Aslett M."/>
        </authorList>
    </citation>
    <scope>NUCLEOTIDE SEQUENCE [LARGE SCALE GENOMIC DNA]</scope>
    <source>
        <strain evidence="2">Houghton</strain>
    </source>
</reference>
<keyword evidence="3" id="KW-1185">Reference proteome</keyword>